<evidence type="ECO:0000313" key="7">
    <source>
        <dbReference type="EMBL" id="MFC5287444.1"/>
    </source>
</evidence>
<evidence type="ECO:0000256" key="6">
    <source>
        <dbReference type="ARBA" id="ARBA00048109"/>
    </source>
</evidence>
<sequence>MVGRRAVLATSAATVAGVAVGAATATLSRLVEAAGQRVPEPIVRAERVYSVARGREVRLVTVLPIEMPIKDLPVCLFLHGLRSTAAGAIPASVVNLLVRSVAHDRIPPFALVAVDGGDSYWHENRPGDDPMRMLLAELPAWLRARHLGTVFAASGFSMGGFGSLLYARRRAERGDALRGVVAVSPGLMEWSEMRKRGAFRDEREWAGLDPRNNVGALGGTSVAVWCGAQDAFAAGTREFISAARPRVGRILPGRHDGKFQDLVAEDQVEFLGDVLSEGR</sequence>
<organism evidence="7 8">
    <name type="scientific">Actinokineospora guangxiensis</name>
    <dbReference type="NCBI Taxonomy" id="1490288"/>
    <lineage>
        <taxon>Bacteria</taxon>
        <taxon>Bacillati</taxon>
        <taxon>Actinomycetota</taxon>
        <taxon>Actinomycetes</taxon>
        <taxon>Pseudonocardiales</taxon>
        <taxon>Pseudonocardiaceae</taxon>
        <taxon>Actinokineospora</taxon>
    </lineage>
</organism>
<dbReference type="RefSeq" id="WP_378246434.1">
    <property type="nucleotide sequence ID" value="NZ_JBHSKF010000004.1"/>
</dbReference>
<name>A0ABW0EN85_9PSEU</name>
<dbReference type="EC" id="2.3.1.122" evidence="3"/>
<evidence type="ECO:0000256" key="1">
    <source>
        <dbReference type="ARBA" id="ARBA00000697"/>
    </source>
</evidence>
<keyword evidence="8" id="KW-1185">Reference proteome</keyword>
<dbReference type="EC" id="2.3.1.20" evidence="4"/>
<reference evidence="8" key="1">
    <citation type="journal article" date="2019" name="Int. J. Syst. Evol. Microbiol.">
        <title>The Global Catalogue of Microorganisms (GCM) 10K type strain sequencing project: providing services to taxonomists for standard genome sequencing and annotation.</title>
        <authorList>
            <consortium name="The Broad Institute Genomics Platform"/>
            <consortium name="The Broad Institute Genome Sequencing Center for Infectious Disease"/>
            <person name="Wu L."/>
            <person name="Ma J."/>
        </authorList>
    </citation>
    <scope>NUCLEOTIDE SEQUENCE [LARGE SCALE GENOMIC DNA]</scope>
    <source>
        <strain evidence="8">CCUG 59778</strain>
    </source>
</reference>
<dbReference type="EMBL" id="JBHSKF010000004">
    <property type="protein sequence ID" value="MFC5287444.1"/>
    <property type="molecule type" value="Genomic_DNA"/>
</dbReference>
<protein>
    <recommendedName>
        <fullName evidence="5">Acyl-CoA:diacylglycerol acyltransferase</fullName>
        <ecNumber evidence="3">2.3.1.122</ecNumber>
        <ecNumber evidence="4">2.3.1.20</ecNumber>
    </recommendedName>
</protein>
<dbReference type="GO" id="GO:0016787">
    <property type="term" value="F:hydrolase activity"/>
    <property type="evidence" value="ECO:0007669"/>
    <property type="project" value="UniProtKB-KW"/>
</dbReference>
<evidence type="ECO:0000256" key="5">
    <source>
        <dbReference type="ARBA" id="ARBA00032572"/>
    </source>
</evidence>
<dbReference type="Proteomes" id="UP001596157">
    <property type="component" value="Unassembled WGS sequence"/>
</dbReference>
<dbReference type="InterPro" id="IPR006311">
    <property type="entry name" value="TAT_signal"/>
</dbReference>
<accession>A0ABW0EN85</accession>
<dbReference type="PROSITE" id="PS51318">
    <property type="entry name" value="TAT"/>
    <property type="match status" value="1"/>
</dbReference>
<evidence type="ECO:0000313" key="8">
    <source>
        <dbReference type="Proteomes" id="UP001596157"/>
    </source>
</evidence>
<proteinExistence type="inferred from homology"/>
<comment type="catalytic activity">
    <reaction evidence="1">
        <text>2 alpha,alpha'-trehalose 6-mycolate = alpha,alpha'-trehalose 6,6'-bismycolate + alpha,alpha-trehalose</text>
        <dbReference type="Rhea" id="RHEA:23472"/>
        <dbReference type="ChEBI" id="CHEBI:16551"/>
        <dbReference type="ChEBI" id="CHEBI:18195"/>
        <dbReference type="ChEBI" id="CHEBI:18234"/>
        <dbReference type="EC" id="2.3.1.122"/>
    </reaction>
</comment>
<comment type="similarity">
    <text evidence="2">Belongs to the mycobacterial A85 antigen family.</text>
</comment>
<gene>
    <name evidence="7" type="ORF">ACFPM7_10320</name>
</gene>
<dbReference type="Gene3D" id="3.40.50.1820">
    <property type="entry name" value="alpha/beta hydrolase"/>
    <property type="match status" value="1"/>
</dbReference>
<dbReference type="InterPro" id="IPR029058">
    <property type="entry name" value="AB_hydrolase_fold"/>
</dbReference>
<keyword evidence="7" id="KW-0378">Hydrolase</keyword>
<dbReference type="InterPro" id="IPR000801">
    <property type="entry name" value="Esterase-like"/>
</dbReference>
<evidence type="ECO:0000256" key="4">
    <source>
        <dbReference type="ARBA" id="ARBA00013244"/>
    </source>
</evidence>
<comment type="caution">
    <text evidence="7">The sequence shown here is derived from an EMBL/GenBank/DDBJ whole genome shotgun (WGS) entry which is preliminary data.</text>
</comment>
<comment type="catalytic activity">
    <reaction evidence="6">
        <text>an acyl-CoA + a 1,2-diacyl-sn-glycerol = a triacyl-sn-glycerol + CoA</text>
        <dbReference type="Rhea" id="RHEA:10868"/>
        <dbReference type="ChEBI" id="CHEBI:17815"/>
        <dbReference type="ChEBI" id="CHEBI:57287"/>
        <dbReference type="ChEBI" id="CHEBI:58342"/>
        <dbReference type="ChEBI" id="CHEBI:64615"/>
        <dbReference type="EC" id="2.3.1.20"/>
    </reaction>
</comment>
<dbReference type="SUPFAM" id="SSF53474">
    <property type="entry name" value="alpha/beta-Hydrolases"/>
    <property type="match status" value="1"/>
</dbReference>
<evidence type="ECO:0000256" key="2">
    <source>
        <dbReference type="ARBA" id="ARBA00005874"/>
    </source>
</evidence>
<evidence type="ECO:0000256" key="3">
    <source>
        <dbReference type="ARBA" id="ARBA00012820"/>
    </source>
</evidence>
<dbReference type="Pfam" id="PF00756">
    <property type="entry name" value="Esterase"/>
    <property type="match status" value="1"/>
</dbReference>